<feature type="region of interest" description="Disordered" evidence="1">
    <location>
        <begin position="115"/>
        <end position="163"/>
    </location>
</feature>
<accession>A0A0D7AWN4</accession>
<protein>
    <submittedName>
        <fullName evidence="2">Uncharacterized protein</fullName>
    </submittedName>
</protein>
<dbReference type="Proteomes" id="UP000054007">
    <property type="component" value="Unassembled WGS sequence"/>
</dbReference>
<proteinExistence type="predicted"/>
<gene>
    <name evidence="2" type="ORF">CYLTODRAFT_426933</name>
</gene>
<name>A0A0D7AWN4_9AGAR</name>
<feature type="compositionally biased region" description="Polar residues" evidence="1">
    <location>
        <begin position="131"/>
        <end position="142"/>
    </location>
</feature>
<dbReference type="AlphaFoldDB" id="A0A0D7AWN4"/>
<organism evidence="2 3">
    <name type="scientific">Cylindrobasidium torrendii FP15055 ss-10</name>
    <dbReference type="NCBI Taxonomy" id="1314674"/>
    <lineage>
        <taxon>Eukaryota</taxon>
        <taxon>Fungi</taxon>
        <taxon>Dikarya</taxon>
        <taxon>Basidiomycota</taxon>
        <taxon>Agaricomycotina</taxon>
        <taxon>Agaricomycetes</taxon>
        <taxon>Agaricomycetidae</taxon>
        <taxon>Agaricales</taxon>
        <taxon>Marasmiineae</taxon>
        <taxon>Physalacriaceae</taxon>
        <taxon>Cylindrobasidium</taxon>
    </lineage>
</organism>
<reference evidence="2 3" key="1">
    <citation type="journal article" date="2015" name="Fungal Genet. Biol.">
        <title>Evolution of novel wood decay mechanisms in Agaricales revealed by the genome sequences of Fistulina hepatica and Cylindrobasidium torrendii.</title>
        <authorList>
            <person name="Floudas D."/>
            <person name="Held B.W."/>
            <person name="Riley R."/>
            <person name="Nagy L.G."/>
            <person name="Koehler G."/>
            <person name="Ransdell A.S."/>
            <person name="Younus H."/>
            <person name="Chow J."/>
            <person name="Chiniquy J."/>
            <person name="Lipzen A."/>
            <person name="Tritt A."/>
            <person name="Sun H."/>
            <person name="Haridas S."/>
            <person name="LaButti K."/>
            <person name="Ohm R.A."/>
            <person name="Kues U."/>
            <person name="Blanchette R.A."/>
            <person name="Grigoriev I.V."/>
            <person name="Minto R.E."/>
            <person name="Hibbett D.S."/>
        </authorList>
    </citation>
    <scope>NUCLEOTIDE SEQUENCE [LARGE SCALE GENOMIC DNA]</scope>
    <source>
        <strain evidence="2 3">FP15055 ss-10</strain>
    </source>
</reference>
<sequence length="163" mass="18157">MSCFPQKRTPLMLRSKPLPNFLNPQAIRLPSPPMEAHFLLAQDQASSNHLPQIDPKYIFPLYFSSRANSSSLASDSLCWSKRTMTEFSSLSTSLKSHGSFSPSTLTRDRKSNRMCLPSATDLDGRKDKSETTLISSMTSVRKATQRRRTRANSSAVNALGTFP</sequence>
<dbReference type="EMBL" id="KN880787">
    <property type="protein sequence ID" value="KIY62405.1"/>
    <property type="molecule type" value="Genomic_DNA"/>
</dbReference>
<evidence type="ECO:0000313" key="2">
    <source>
        <dbReference type="EMBL" id="KIY62405.1"/>
    </source>
</evidence>
<evidence type="ECO:0000313" key="3">
    <source>
        <dbReference type="Proteomes" id="UP000054007"/>
    </source>
</evidence>
<keyword evidence="3" id="KW-1185">Reference proteome</keyword>
<evidence type="ECO:0000256" key="1">
    <source>
        <dbReference type="SAM" id="MobiDB-lite"/>
    </source>
</evidence>